<organism evidence="1 2">
    <name type="scientific">Sphaerisporangium rhizosphaerae</name>
    <dbReference type="NCBI Taxonomy" id="2269375"/>
    <lineage>
        <taxon>Bacteria</taxon>
        <taxon>Bacillati</taxon>
        <taxon>Actinomycetota</taxon>
        <taxon>Actinomycetes</taxon>
        <taxon>Streptosporangiales</taxon>
        <taxon>Streptosporangiaceae</taxon>
        <taxon>Sphaerisporangium</taxon>
    </lineage>
</organism>
<reference evidence="2" key="1">
    <citation type="journal article" date="2019" name="Int. J. Syst. Evol. Microbiol.">
        <title>The Global Catalogue of Microorganisms (GCM) 10K type strain sequencing project: providing services to taxonomists for standard genome sequencing and annotation.</title>
        <authorList>
            <consortium name="The Broad Institute Genomics Platform"/>
            <consortium name="The Broad Institute Genome Sequencing Center for Infectious Disease"/>
            <person name="Wu L."/>
            <person name="Ma J."/>
        </authorList>
    </citation>
    <scope>NUCLEOTIDE SEQUENCE [LARGE SCALE GENOMIC DNA]</scope>
    <source>
        <strain evidence="2">CECT 7649</strain>
    </source>
</reference>
<name>A0ABW2P4T5_9ACTN</name>
<comment type="caution">
    <text evidence="1">The sequence shown here is derived from an EMBL/GenBank/DDBJ whole genome shotgun (WGS) entry which is preliminary data.</text>
</comment>
<proteinExistence type="predicted"/>
<sequence length="192" mass="20845">MNGATAADYAWFDEEYEGWPFCLTLVKDVDPEEALRRIGVTPLPGMDLEEMSDFPIAACPAIGGTALLEYNGFAGTLAEVVRRLSAGTVMAAVFLNVNADQQFVFAADGRLVTGFEPDGSDARWGDDPDRLLPQMLDLGMPTKDEEADAALDDDDYDPILTVMALAERATGVRVTREHLRRPAFAGSAAHLY</sequence>
<dbReference type="EMBL" id="JBHTCG010000013">
    <property type="protein sequence ID" value="MFC7384671.1"/>
    <property type="molecule type" value="Genomic_DNA"/>
</dbReference>
<protein>
    <submittedName>
        <fullName evidence="1">DUF6461 domain-containing protein</fullName>
    </submittedName>
</protein>
<accession>A0ABW2P4T5</accession>
<dbReference type="Proteomes" id="UP001596496">
    <property type="component" value="Unassembled WGS sequence"/>
</dbReference>
<gene>
    <name evidence="1" type="ORF">ACFQSB_20835</name>
</gene>
<keyword evidence="2" id="KW-1185">Reference proteome</keyword>
<dbReference type="InterPro" id="IPR045592">
    <property type="entry name" value="DUF6461"/>
</dbReference>
<evidence type="ECO:0000313" key="1">
    <source>
        <dbReference type="EMBL" id="MFC7384671.1"/>
    </source>
</evidence>
<dbReference type="RefSeq" id="WP_380828489.1">
    <property type="nucleotide sequence ID" value="NZ_JBHTCG010000013.1"/>
</dbReference>
<dbReference type="Pfam" id="PF20062">
    <property type="entry name" value="DUF6461"/>
    <property type="match status" value="2"/>
</dbReference>
<evidence type="ECO:0000313" key="2">
    <source>
        <dbReference type="Proteomes" id="UP001596496"/>
    </source>
</evidence>